<feature type="region of interest" description="Disordered" evidence="1">
    <location>
        <begin position="392"/>
        <end position="417"/>
    </location>
</feature>
<evidence type="ECO:0000313" key="2">
    <source>
        <dbReference type="EMBL" id="RXK39204.1"/>
    </source>
</evidence>
<organism evidence="2 3">
    <name type="scientific">Tremella mesenterica</name>
    <name type="common">Jelly fungus</name>
    <dbReference type="NCBI Taxonomy" id="5217"/>
    <lineage>
        <taxon>Eukaryota</taxon>
        <taxon>Fungi</taxon>
        <taxon>Dikarya</taxon>
        <taxon>Basidiomycota</taxon>
        <taxon>Agaricomycotina</taxon>
        <taxon>Tremellomycetes</taxon>
        <taxon>Tremellales</taxon>
        <taxon>Tremellaceae</taxon>
        <taxon>Tremella</taxon>
    </lineage>
</organism>
<dbReference type="Proteomes" id="UP000289152">
    <property type="component" value="Unassembled WGS sequence"/>
</dbReference>
<comment type="caution">
    <text evidence="2">The sequence shown here is derived from an EMBL/GenBank/DDBJ whole genome shotgun (WGS) entry which is preliminary data.</text>
</comment>
<sequence length="565" mass="63258">MGGHAFLTPGHRLTTLQLQQFTQYCISHLDTIFPQMASLRHFETKTSHGDLDLLCAWSDYPADGKPLTGQEKGGEGMEYEATGKGGGRYRELCEEVTRRVGATVWKRGSVAISLAVPIRLIDEVYAKGLQWLGDMEPFYQVDLILTPVYSFTYNLFHTSFGQVPLLLSSSLHRASKKIQCHPASLCIRHLPYIGLRPITVKLTTDVYELCQWAGLNYDRWLSGFKDEEDLWEWLTTPPGWEKGIKQVRERRIPDEDGETSGSSFDTDNFVKGIGVDDKDGNHVPVLVHAWTQMGKKKVAYEKDWHRDADTIMPRFAAYMCSEGSKWHQPIQKKIRRTSHDKVKDVDKSDVQTSLELKPQSVLMANNSRNIVSSTEACGVDVVEAVGQQQEVAVAAPDESQKKEEARNASLVDPDSPAPLDRHVLSALAYFGKQEVYDLELEDRCQKAKVLAGQQQERVSRREKHQADVLSQSTRSPGAILAGPVDSDPTRGGMEVSTSSQDGITETKATGSSEVIPFEKESDRDDTVIREGESKMEHENEKESKEQVSEEEMEIVQSRVGAMLSP</sequence>
<evidence type="ECO:0000256" key="1">
    <source>
        <dbReference type="SAM" id="MobiDB-lite"/>
    </source>
</evidence>
<protein>
    <submittedName>
        <fullName evidence="2">Uncharacterized protein</fullName>
    </submittedName>
</protein>
<dbReference type="EMBL" id="SDIL01000035">
    <property type="protein sequence ID" value="RXK39204.1"/>
    <property type="molecule type" value="Genomic_DNA"/>
</dbReference>
<feature type="compositionally biased region" description="Polar residues" evidence="1">
    <location>
        <begin position="495"/>
        <end position="512"/>
    </location>
</feature>
<name>A0A4Q1BMY2_TREME</name>
<gene>
    <name evidence="2" type="ORF">M231_03561</name>
</gene>
<feature type="region of interest" description="Disordered" evidence="1">
    <location>
        <begin position="452"/>
        <end position="565"/>
    </location>
</feature>
<keyword evidence="3" id="KW-1185">Reference proteome</keyword>
<dbReference type="InParanoid" id="A0A4Q1BMY2"/>
<evidence type="ECO:0000313" key="3">
    <source>
        <dbReference type="Proteomes" id="UP000289152"/>
    </source>
</evidence>
<feature type="compositionally biased region" description="Basic and acidic residues" evidence="1">
    <location>
        <begin position="516"/>
        <end position="547"/>
    </location>
</feature>
<dbReference type="AlphaFoldDB" id="A0A4Q1BMY2"/>
<reference evidence="2 3" key="1">
    <citation type="submission" date="2016-06" db="EMBL/GenBank/DDBJ databases">
        <title>Evolution of pathogenesis and genome organization in the Tremellales.</title>
        <authorList>
            <person name="Cuomo C."/>
            <person name="Litvintseva A."/>
            <person name="Heitman J."/>
            <person name="Chen Y."/>
            <person name="Sun S."/>
            <person name="Springer D."/>
            <person name="Dromer F."/>
            <person name="Young S."/>
            <person name="Zeng Q."/>
            <person name="Chapman S."/>
            <person name="Gujja S."/>
            <person name="Saif S."/>
            <person name="Birren B."/>
        </authorList>
    </citation>
    <scope>NUCLEOTIDE SEQUENCE [LARGE SCALE GENOMIC DNA]</scope>
    <source>
        <strain evidence="2 3">ATCC 28783</strain>
    </source>
</reference>
<dbReference type="OrthoDB" id="2563841at2759"/>
<proteinExistence type="predicted"/>
<accession>A0A4Q1BMY2</accession>
<dbReference type="VEuPathDB" id="FungiDB:TREMEDRAFT_73167"/>